<evidence type="ECO:0000313" key="2">
    <source>
        <dbReference type="EMBL" id="MBJ7552107.1"/>
    </source>
</evidence>
<dbReference type="Gene3D" id="3.60.15.10">
    <property type="entry name" value="Ribonuclease Z/Hydroxyacylglutathione hydrolase-like"/>
    <property type="match status" value="1"/>
</dbReference>
<gene>
    <name evidence="2" type="ORF">JHD44_15565</name>
</gene>
<protein>
    <submittedName>
        <fullName evidence="2">MBL fold metallo-hydrolase</fullName>
    </submittedName>
</protein>
<sequence length="358" mass="40543">MKWYLWVLLVMVVLVVGVYLLNASIASKSATFATSEHYRDGQFYNEAPRNKPSTTETIGLFIRFFTEKKVNTVPPSVPMKTLSRSDLEALSDDQVHIVKLGHSSLLVKMYGEYWLLDPVFGERASPFSFAGPKRFHPTPIALNELPPISRVLISHNHYDHLDKPTIEFLTKSQPKFYVPLGVGGDLERWGIASQQIEEFDWWQEQSLDDVQLAFAPTQHFSGRGMSDSNSTLWGSWVIKTPDTSLYFSGDSGYFDGFKRIGERYGPFDLTFIETGAYDKDWADIHMTPEQSVQAHLDVKGKVMMPVHNGTFDLAFHAWSDPLERVLSAATQNQVALSTPIVGEVFSPTSAPIEERWWQ</sequence>
<dbReference type="InterPro" id="IPR036866">
    <property type="entry name" value="RibonucZ/Hydroxyglut_hydro"/>
</dbReference>
<dbReference type="Proteomes" id="UP000598488">
    <property type="component" value="Unassembled WGS sequence"/>
</dbReference>
<dbReference type="Pfam" id="PF12706">
    <property type="entry name" value="Lactamase_B_2"/>
    <property type="match status" value="1"/>
</dbReference>
<evidence type="ECO:0000259" key="1">
    <source>
        <dbReference type="Pfam" id="PF12706"/>
    </source>
</evidence>
<keyword evidence="3" id="KW-1185">Reference proteome</keyword>
<dbReference type="PANTHER" id="PTHR15032:SF4">
    <property type="entry name" value="N-ACYL-PHOSPHATIDYLETHANOLAMINE-HYDROLYZING PHOSPHOLIPASE D"/>
    <property type="match status" value="1"/>
</dbReference>
<proteinExistence type="predicted"/>
<evidence type="ECO:0000313" key="3">
    <source>
        <dbReference type="Proteomes" id="UP000598488"/>
    </source>
</evidence>
<dbReference type="SUPFAM" id="SSF56281">
    <property type="entry name" value="Metallo-hydrolase/oxidoreductase"/>
    <property type="match status" value="1"/>
</dbReference>
<reference evidence="2 3" key="1">
    <citation type="submission" date="2020-12" db="EMBL/GenBank/DDBJ databases">
        <title>Comparative genome analysis of fungal antagonists Marinomonas ostreistagni 398 and M. spartinae 468.</title>
        <authorList>
            <person name="Fields J.L."/>
            <person name="Mavrodi O.V."/>
            <person name="Biber P.D."/>
            <person name="Indest K.J."/>
            <person name="Mavrodi D.V."/>
        </authorList>
    </citation>
    <scope>NUCLEOTIDE SEQUENCE [LARGE SCALE GENOMIC DNA]</scope>
    <source>
        <strain evidence="2 3">USM7</strain>
    </source>
</reference>
<dbReference type="InterPro" id="IPR001279">
    <property type="entry name" value="Metallo-B-lactamas"/>
</dbReference>
<accession>A0ABS0ZEJ7</accession>
<comment type="caution">
    <text evidence="2">The sequence shown here is derived from an EMBL/GenBank/DDBJ whole genome shotgun (WGS) entry which is preliminary data.</text>
</comment>
<feature type="domain" description="Metallo-beta-lactamase" evidence="1">
    <location>
        <begin position="115"/>
        <end position="307"/>
    </location>
</feature>
<organism evidence="2 3">
    <name type="scientific">Marinomonas ostreistagni</name>
    <dbReference type="NCBI Taxonomy" id="359209"/>
    <lineage>
        <taxon>Bacteria</taxon>
        <taxon>Pseudomonadati</taxon>
        <taxon>Pseudomonadota</taxon>
        <taxon>Gammaproteobacteria</taxon>
        <taxon>Oceanospirillales</taxon>
        <taxon>Oceanospirillaceae</taxon>
        <taxon>Marinomonas</taxon>
    </lineage>
</organism>
<dbReference type="RefSeq" id="WP_199463690.1">
    <property type="nucleotide sequence ID" value="NZ_JAEMUH010000016.1"/>
</dbReference>
<dbReference type="EMBL" id="JAEMUH010000016">
    <property type="protein sequence ID" value="MBJ7552107.1"/>
    <property type="molecule type" value="Genomic_DNA"/>
</dbReference>
<dbReference type="PANTHER" id="PTHR15032">
    <property type="entry name" value="N-ACYL-PHOSPHATIDYLETHANOLAMINE-HYDROLYZING PHOSPHOLIPASE D"/>
    <property type="match status" value="1"/>
</dbReference>
<name>A0ABS0ZEJ7_9GAMM</name>